<dbReference type="GO" id="GO:0008251">
    <property type="term" value="F:tRNA-specific adenosine deaminase activity"/>
    <property type="evidence" value="ECO:0007669"/>
    <property type="project" value="TreeGrafter"/>
</dbReference>
<organism evidence="2 3">
    <name type="scientific">[Myrmecia] bisecta</name>
    <dbReference type="NCBI Taxonomy" id="41462"/>
    <lineage>
        <taxon>Eukaryota</taxon>
        <taxon>Viridiplantae</taxon>
        <taxon>Chlorophyta</taxon>
        <taxon>core chlorophytes</taxon>
        <taxon>Trebouxiophyceae</taxon>
        <taxon>Trebouxiales</taxon>
        <taxon>Trebouxiaceae</taxon>
        <taxon>Myrmecia</taxon>
    </lineage>
</organism>
<dbReference type="GO" id="GO:0009507">
    <property type="term" value="C:chloroplast"/>
    <property type="evidence" value="ECO:0007669"/>
    <property type="project" value="TreeGrafter"/>
</dbReference>
<dbReference type="Proteomes" id="UP001489004">
    <property type="component" value="Unassembled WGS sequence"/>
</dbReference>
<evidence type="ECO:0000313" key="3">
    <source>
        <dbReference type="Proteomes" id="UP001489004"/>
    </source>
</evidence>
<dbReference type="InterPro" id="IPR002125">
    <property type="entry name" value="CMP_dCMP_dom"/>
</dbReference>
<gene>
    <name evidence="2" type="ORF">WJX72_011460</name>
</gene>
<comment type="caution">
    <text evidence="2">The sequence shown here is derived from an EMBL/GenBank/DDBJ whole genome shotgun (WGS) entry which is preliminary data.</text>
</comment>
<dbReference type="AlphaFoldDB" id="A0AAW1R9A7"/>
<dbReference type="PANTHER" id="PTHR11079">
    <property type="entry name" value="CYTOSINE DEAMINASE FAMILY MEMBER"/>
    <property type="match status" value="1"/>
</dbReference>
<dbReference type="GO" id="GO:0002100">
    <property type="term" value="P:tRNA wobble adenosine to inosine editing"/>
    <property type="evidence" value="ECO:0007669"/>
    <property type="project" value="TreeGrafter"/>
</dbReference>
<evidence type="ECO:0000259" key="1">
    <source>
        <dbReference type="PROSITE" id="PS51747"/>
    </source>
</evidence>
<name>A0AAW1R9A7_9CHLO</name>
<proteinExistence type="predicted"/>
<dbReference type="SUPFAM" id="SSF53927">
    <property type="entry name" value="Cytidine deaminase-like"/>
    <property type="match status" value="1"/>
</dbReference>
<accession>A0AAW1R9A7</accession>
<dbReference type="InterPro" id="IPR016193">
    <property type="entry name" value="Cytidine_deaminase-like"/>
</dbReference>
<evidence type="ECO:0000313" key="2">
    <source>
        <dbReference type="EMBL" id="KAK9830384.1"/>
    </source>
</evidence>
<keyword evidence="3" id="KW-1185">Reference proteome</keyword>
<protein>
    <recommendedName>
        <fullName evidence="1">CMP/dCMP-type deaminase domain-containing protein</fullName>
    </recommendedName>
</protein>
<reference evidence="2 3" key="1">
    <citation type="journal article" date="2024" name="Nat. Commun.">
        <title>Phylogenomics reveals the evolutionary origins of lichenization in chlorophyte algae.</title>
        <authorList>
            <person name="Puginier C."/>
            <person name="Libourel C."/>
            <person name="Otte J."/>
            <person name="Skaloud P."/>
            <person name="Haon M."/>
            <person name="Grisel S."/>
            <person name="Petersen M."/>
            <person name="Berrin J.G."/>
            <person name="Delaux P.M."/>
            <person name="Dal Grande F."/>
            <person name="Keller J."/>
        </authorList>
    </citation>
    <scope>NUCLEOTIDE SEQUENCE [LARGE SCALE GENOMIC DNA]</scope>
    <source>
        <strain evidence="2 3">SAG 2043</strain>
    </source>
</reference>
<feature type="domain" description="CMP/dCMP-type deaminase" evidence="1">
    <location>
        <begin position="37"/>
        <end position="150"/>
    </location>
</feature>
<dbReference type="EMBL" id="JALJOR010000001">
    <property type="protein sequence ID" value="KAK9830384.1"/>
    <property type="molecule type" value="Genomic_DNA"/>
</dbReference>
<sequence length="150" mass="16325">MISAQELADLELCMSQITTQGNDEQSEALAKQVSLRPADELFMRLALEQAEMAAALGEIPVGAVVVLDGTVSRIGALVYGAPNPLLGADGSWVSMLPAARPPGPTKDVLHPLRPHPFHPTMPIRRGVLSEECSSVMKQFFRDRRLQRPSR</sequence>
<dbReference type="PANTHER" id="PTHR11079:SF179">
    <property type="entry name" value="TRNA(ADENINE(34)) DEAMINASE, CHLOROPLASTIC"/>
    <property type="match status" value="1"/>
</dbReference>
<dbReference type="Gene3D" id="3.40.140.10">
    <property type="entry name" value="Cytidine Deaminase, domain 2"/>
    <property type="match status" value="2"/>
</dbReference>
<dbReference type="PROSITE" id="PS51747">
    <property type="entry name" value="CYT_DCMP_DEAMINASES_2"/>
    <property type="match status" value="1"/>
</dbReference>